<dbReference type="InterPro" id="IPR001466">
    <property type="entry name" value="Beta-lactam-related"/>
</dbReference>
<dbReference type="Pfam" id="PF00144">
    <property type="entry name" value="Beta-lactamase"/>
    <property type="match status" value="1"/>
</dbReference>
<organism evidence="2 3">
    <name type="scientific">Amylibacter marinus</name>
    <dbReference type="NCBI Taxonomy" id="1475483"/>
    <lineage>
        <taxon>Bacteria</taxon>
        <taxon>Pseudomonadati</taxon>
        <taxon>Pseudomonadota</taxon>
        <taxon>Alphaproteobacteria</taxon>
        <taxon>Rhodobacterales</taxon>
        <taxon>Paracoccaceae</taxon>
        <taxon>Amylibacter</taxon>
    </lineage>
</organism>
<reference evidence="3" key="1">
    <citation type="journal article" date="2019" name="Int. J. Syst. Evol. Microbiol.">
        <title>The Global Catalogue of Microorganisms (GCM) 10K type strain sequencing project: providing services to taxonomists for standard genome sequencing and annotation.</title>
        <authorList>
            <consortium name="The Broad Institute Genomics Platform"/>
            <consortium name="The Broad Institute Genome Sequencing Center for Infectious Disease"/>
            <person name="Wu L."/>
            <person name="Ma J."/>
        </authorList>
    </citation>
    <scope>NUCLEOTIDE SEQUENCE [LARGE SCALE GENOMIC DNA]</scope>
    <source>
        <strain evidence="3">NBRC 110140</strain>
    </source>
</reference>
<proteinExistence type="predicted"/>
<dbReference type="SUPFAM" id="SSF56601">
    <property type="entry name" value="beta-lactamase/transpeptidase-like"/>
    <property type="match status" value="1"/>
</dbReference>
<dbReference type="EMBL" id="BSNN01000002">
    <property type="protein sequence ID" value="GLQ34493.1"/>
    <property type="molecule type" value="Genomic_DNA"/>
</dbReference>
<protein>
    <recommendedName>
        <fullName evidence="1">Beta-lactamase-related domain-containing protein</fullName>
    </recommendedName>
</protein>
<dbReference type="PANTHER" id="PTHR43283:SF14">
    <property type="entry name" value="BLL8153 PROTEIN"/>
    <property type="match status" value="1"/>
</dbReference>
<comment type="caution">
    <text evidence="2">The sequence shown here is derived from an EMBL/GenBank/DDBJ whole genome shotgun (WGS) entry which is preliminary data.</text>
</comment>
<gene>
    <name evidence="2" type="ORF">GCM10007939_07760</name>
</gene>
<dbReference type="PANTHER" id="PTHR43283">
    <property type="entry name" value="BETA-LACTAMASE-RELATED"/>
    <property type="match status" value="1"/>
</dbReference>
<dbReference type="RefSeq" id="WP_284376285.1">
    <property type="nucleotide sequence ID" value="NZ_BSNN01000002.1"/>
</dbReference>
<evidence type="ECO:0000313" key="3">
    <source>
        <dbReference type="Proteomes" id="UP001156694"/>
    </source>
</evidence>
<feature type="domain" description="Beta-lactamase-related" evidence="1">
    <location>
        <begin position="97"/>
        <end position="371"/>
    </location>
</feature>
<keyword evidence="3" id="KW-1185">Reference proteome</keyword>
<dbReference type="InterPro" id="IPR050789">
    <property type="entry name" value="Diverse_Enzym_Activities"/>
</dbReference>
<accession>A0ABQ5VST8</accession>
<evidence type="ECO:0000259" key="1">
    <source>
        <dbReference type="Pfam" id="PF00144"/>
    </source>
</evidence>
<dbReference type="Gene3D" id="3.40.710.10">
    <property type="entry name" value="DD-peptidase/beta-lactamase superfamily"/>
    <property type="match status" value="1"/>
</dbReference>
<name>A0ABQ5VST8_9RHOB</name>
<dbReference type="Proteomes" id="UP001156694">
    <property type="component" value="Unassembled WGS sequence"/>
</dbReference>
<evidence type="ECO:0000313" key="2">
    <source>
        <dbReference type="EMBL" id="GLQ34493.1"/>
    </source>
</evidence>
<sequence>MDLVQLTDTFTAVFGRLLRADFKGINRLIKINNLFDRDKIIWNFSNMDQLAETATLGCAAKTPSPLPHDPKPLITQYIFQGKTTTLADYKREKNLTALLVLKDNKIAHEEYLQGTGPDDLRISWSMAKSVISLLLGALIDKGEIPRDALDYQIADHVPLLRGSGYDGASLRNILQMSSGVDFNEDYLDYHSDINKMGRVLAMGGSMDAFAAQLKNATPPGKYMNYVSVDTHVIGMMIRALTGEDISRLTIEHIFTPLGLEKDPVFITDSLGEPFILGGLNMTTRDYARIALMVLNGGNWNGQQIVSPEWLALSTCQSAPPVTPEKRDIPEGWLGYGMQWWLPQDPVGGEIYGIGIYGQYLYINPMYNVVIAQNAGDIDFKHGQGIVEHETLAMMRQMAESL</sequence>
<dbReference type="InterPro" id="IPR012338">
    <property type="entry name" value="Beta-lactam/transpept-like"/>
</dbReference>